<dbReference type="InterPro" id="IPR013766">
    <property type="entry name" value="Thioredoxin_domain"/>
</dbReference>
<dbReference type="PANTHER" id="PTHR42852">
    <property type="entry name" value="THIOL:DISULFIDE INTERCHANGE PROTEIN DSBE"/>
    <property type="match status" value="1"/>
</dbReference>
<organism evidence="7 8">
    <name type="scientific">Paraburkholderia azotifigens</name>
    <dbReference type="NCBI Taxonomy" id="2057004"/>
    <lineage>
        <taxon>Bacteria</taxon>
        <taxon>Pseudomonadati</taxon>
        <taxon>Pseudomonadota</taxon>
        <taxon>Betaproteobacteria</taxon>
        <taxon>Burkholderiales</taxon>
        <taxon>Burkholderiaceae</taxon>
        <taxon>Paraburkholderia</taxon>
    </lineage>
</organism>
<dbReference type="InterPro" id="IPR036249">
    <property type="entry name" value="Thioredoxin-like_sf"/>
</dbReference>
<evidence type="ECO:0000259" key="6">
    <source>
        <dbReference type="PROSITE" id="PS51352"/>
    </source>
</evidence>
<dbReference type="NCBIfam" id="TIGR00385">
    <property type="entry name" value="dsbE"/>
    <property type="match status" value="1"/>
</dbReference>
<comment type="similarity">
    <text evidence="2">Belongs to the thioredoxin family. DsbE subfamily.</text>
</comment>
<evidence type="ECO:0000256" key="1">
    <source>
        <dbReference type="ARBA" id="ARBA00004196"/>
    </source>
</evidence>
<keyword evidence="5" id="KW-0676">Redox-active center</keyword>
<dbReference type="EMBL" id="VOQS01000005">
    <property type="protein sequence ID" value="TXC81110.1"/>
    <property type="molecule type" value="Genomic_DNA"/>
</dbReference>
<dbReference type="PANTHER" id="PTHR42852:SF6">
    <property type="entry name" value="THIOL:DISULFIDE INTERCHANGE PROTEIN DSBE"/>
    <property type="match status" value="1"/>
</dbReference>
<evidence type="ECO:0000256" key="2">
    <source>
        <dbReference type="ARBA" id="ARBA00007758"/>
    </source>
</evidence>
<evidence type="ECO:0000256" key="4">
    <source>
        <dbReference type="ARBA" id="ARBA00023157"/>
    </source>
</evidence>
<dbReference type="Pfam" id="PF08534">
    <property type="entry name" value="Redoxin"/>
    <property type="match status" value="1"/>
</dbReference>
<reference evidence="7 8" key="1">
    <citation type="journal article" date="2018" name="Int. J. Syst. Evol. Microbiol.">
        <title>Paraburkholderia azotifigens sp. nov., a nitrogen-fixing bacterium isolated from paddy soil.</title>
        <authorList>
            <person name="Choi G.M."/>
            <person name="Im W.T."/>
        </authorList>
    </citation>
    <scope>NUCLEOTIDE SEQUENCE [LARGE SCALE GENOMIC DNA]</scope>
    <source>
        <strain evidence="7 8">NF 2-5-3</strain>
    </source>
</reference>
<evidence type="ECO:0000256" key="3">
    <source>
        <dbReference type="ARBA" id="ARBA00022748"/>
    </source>
</evidence>
<keyword evidence="4" id="KW-1015">Disulfide bond</keyword>
<dbReference type="CDD" id="cd03010">
    <property type="entry name" value="TlpA_like_DsbE"/>
    <property type="match status" value="1"/>
</dbReference>
<gene>
    <name evidence="7" type="ORF">FRZ40_43840</name>
</gene>
<dbReference type="AlphaFoldDB" id="A0A5C6V8N8"/>
<dbReference type="InterPro" id="IPR013740">
    <property type="entry name" value="Redoxin"/>
</dbReference>
<accession>A0A5C6V8N8</accession>
<proteinExistence type="inferred from homology"/>
<protein>
    <submittedName>
        <fullName evidence="7">DsbE family thiol:disulfide interchange protein</fullName>
    </submittedName>
</protein>
<feature type="domain" description="Thioredoxin" evidence="6">
    <location>
        <begin position="34"/>
        <end position="171"/>
    </location>
</feature>
<keyword evidence="3" id="KW-0201">Cytochrome c-type biogenesis</keyword>
<evidence type="ECO:0000256" key="5">
    <source>
        <dbReference type="ARBA" id="ARBA00023284"/>
    </source>
</evidence>
<evidence type="ECO:0000313" key="7">
    <source>
        <dbReference type="EMBL" id="TXC81110.1"/>
    </source>
</evidence>
<dbReference type="Gene3D" id="3.40.30.10">
    <property type="entry name" value="Glutaredoxin"/>
    <property type="match status" value="1"/>
</dbReference>
<dbReference type="RefSeq" id="WP_147238447.1">
    <property type="nucleotide sequence ID" value="NZ_VOQS01000005.1"/>
</dbReference>
<dbReference type="GO" id="GO:0015036">
    <property type="term" value="F:disulfide oxidoreductase activity"/>
    <property type="evidence" value="ECO:0007669"/>
    <property type="project" value="InterPro"/>
</dbReference>
<dbReference type="InterPro" id="IPR050553">
    <property type="entry name" value="Thioredoxin_ResA/DsbE_sf"/>
</dbReference>
<dbReference type="Proteomes" id="UP000321776">
    <property type="component" value="Unassembled WGS sequence"/>
</dbReference>
<comment type="subcellular location">
    <subcellularLocation>
        <location evidence="1">Cell envelope</location>
    </subcellularLocation>
</comment>
<sequence length="179" mass="19918">MKRLPLLLPLAVFLLIAGLLYRGLFLDPTKVPSALIGKHFPDFALSALDQPSRILTRKDIVRRPALVNIWASWCSSCRQEHQVLTRLASRGVVIYGVNYKDDRSAALRWLGKSDNPYLLDIEDSAGSLGVDLGVYGAPETFVIDAKGVIRDKYVGIIDEDVWRNKLAPVYSELLQEAAP</sequence>
<name>A0A5C6V8N8_9BURK</name>
<comment type="caution">
    <text evidence="7">The sequence shown here is derived from an EMBL/GenBank/DDBJ whole genome shotgun (WGS) entry which is preliminary data.</text>
</comment>
<dbReference type="GO" id="GO:0017004">
    <property type="term" value="P:cytochrome complex assembly"/>
    <property type="evidence" value="ECO:0007669"/>
    <property type="project" value="UniProtKB-KW"/>
</dbReference>
<dbReference type="PROSITE" id="PS51352">
    <property type="entry name" value="THIOREDOXIN_2"/>
    <property type="match status" value="1"/>
</dbReference>
<evidence type="ECO:0000313" key="8">
    <source>
        <dbReference type="Proteomes" id="UP000321776"/>
    </source>
</evidence>
<dbReference type="SUPFAM" id="SSF52833">
    <property type="entry name" value="Thioredoxin-like"/>
    <property type="match status" value="1"/>
</dbReference>
<dbReference type="GO" id="GO:0030288">
    <property type="term" value="C:outer membrane-bounded periplasmic space"/>
    <property type="evidence" value="ECO:0007669"/>
    <property type="project" value="InterPro"/>
</dbReference>
<dbReference type="InterPro" id="IPR004799">
    <property type="entry name" value="Periplasmic_diS_OxRdtase_DsbE"/>
</dbReference>